<evidence type="ECO:0000256" key="8">
    <source>
        <dbReference type="ARBA" id="ARBA00023002"/>
    </source>
</evidence>
<comment type="cofactor">
    <cofactor evidence="1">
        <name>FMN</name>
        <dbReference type="ChEBI" id="CHEBI:58210"/>
    </cofactor>
</comment>
<dbReference type="InterPro" id="IPR050074">
    <property type="entry name" value="DHO_dehydrogenase"/>
</dbReference>
<organism evidence="12">
    <name type="scientific">hydrothermal vent metagenome</name>
    <dbReference type="NCBI Taxonomy" id="652676"/>
    <lineage>
        <taxon>unclassified sequences</taxon>
        <taxon>metagenomes</taxon>
        <taxon>ecological metagenomes</taxon>
    </lineage>
</organism>
<dbReference type="NCBIfam" id="NF003652">
    <property type="entry name" value="PRK05286.2-5"/>
    <property type="match status" value="1"/>
</dbReference>
<dbReference type="NCBIfam" id="NF003645">
    <property type="entry name" value="PRK05286.1-2"/>
    <property type="match status" value="1"/>
</dbReference>
<name>A0A3B0RR39_9ZZZZ</name>
<dbReference type="InterPro" id="IPR005720">
    <property type="entry name" value="Dihydroorotate_DH_cat"/>
</dbReference>
<dbReference type="EMBL" id="UOEE01000118">
    <property type="protein sequence ID" value="VAV90976.1"/>
    <property type="molecule type" value="Genomic_DNA"/>
</dbReference>
<evidence type="ECO:0000256" key="1">
    <source>
        <dbReference type="ARBA" id="ARBA00001917"/>
    </source>
</evidence>
<dbReference type="Pfam" id="PF01180">
    <property type="entry name" value="DHO_dh"/>
    <property type="match status" value="1"/>
</dbReference>
<comment type="catalytic activity">
    <reaction evidence="10">
        <text>(S)-dihydroorotate + a quinone = orotate + a quinol</text>
        <dbReference type="Rhea" id="RHEA:30187"/>
        <dbReference type="ChEBI" id="CHEBI:24646"/>
        <dbReference type="ChEBI" id="CHEBI:30839"/>
        <dbReference type="ChEBI" id="CHEBI:30864"/>
        <dbReference type="ChEBI" id="CHEBI:132124"/>
        <dbReference type="EC" id="1.3.5.2"/>
    </reaction>
</comment>
<dbReference type="NCBIfam" id="TIGR01036">
    <property type="entry name" value="pyrD_sub2"/>
    <property type="match status" value="1"/>
</dbReference>
<dbReference type="GO" id="GO:0006207">
    <property type="term" value="P:'de novo' pyrimidine nucleobase biosynthetic process"/>
    <property type="evidence" value="ECO:0007669"/>
    <property type="project" value="InterPro"/>
</dbReference>
<evidence type="ECO:0000256" key="10">
    <source>
        <dbReference type="ARBA" id="ARBA00048639"/>
    </source>
</evidence>
<comment type="pathway">
    <text evidence="3">Pyrimidine metabolism; UMP biosynthesis via de novo pathway; orotate from (S)-dihydroorotate (quinone route): step 1/1.</text>
</comment>
<dbReference type="InterPro" id="IPR013785">
    <property type="entry name" value="Aldolase_TIM"/>
</dbReference>
<protein>
    <recommendedName>
        <fullName evidence="5">dihydroorotate dehydrogenase (quinone)</fullName>
        <ecNumber evidence="5">1.3.5.2</ecNumber>
    </recommendedName>
</protein>
<dbReference type="PROSITE" id="PS00911">
    <property type="entry name" value="DHODEHASE_1"/>
    <property type="match status" value="1"/>
</dbReference>
<sequence length="357" mass="37782">MNPLHQLAPKALRLLDAETAHGVTLAALKAGFGPGKPKAIEPILATKIAGLSLPGPVGLAAGFDKNAEVPLAMAGFGFGWIECGTVTPLAQKGNAKPRLFRLPRDQAVMNRLGFNNRGLQVFASNLAKANAAQPHCPIGANIGANKQSSDRIEDYCTGLRRLWGLPAWFTINISSPNTPGLRDLQNAQSLDELLSRIMAVAKELAASKPMPPIFLKIAPDLTEPEIETITNACLRHRVSGLIVSNTTLARPKGLRSNHRAQSGGLSGAPLFERSTKVLALFRQASGGQLPLIGVGGIATADQAWQKIKAGASVLQLYSALIYHGPELVSQIHDGLAERLRAHGFTALADAVGIDQPL</sequence>
<dbReference type="SUPFAM" id="SSF51395">
    <property type="entry name" value="FMN-linked oxidoreductases"/>
    <property type="match status" value="1"/>
</dbReference>
<dbReference type="GO" id="GO:0106430">
    <property type="term" value="F:dihydroorotate dehydrogenase (quinone) activity"/>
    <property type="evidence" value="ECO:0007669"/>
    <property type="project" value="UniProtKB-EC"/>
</dbReference>
<keyword evidence="6" id="KW-0285">Flavoprotein</keyword>
<evidence type="ECO:0000256" key="9">
    <source>
        <dbReference type="ARBA" id="ARBA00023136"/>
    </source>
</evidence>
<proteinExistence type="inferred from homology"/>
<dbReference type="GO" id="GO:0005737">
    <property type="term" value="C:cytoplasm"/>
    <property type="evidence" value="ECO:0007669"/>
    <property type="project" value="InterPro"/>
</dbReference>
<dbReference type="GO" id="GO:0044205">
    <property type="term" value="P:'de novo' UMP biosynthetic process"/>
    <property type="evidence" value="ECO:0007669"/>
    <property type="project" value="UniProtKB-UniPathway"/>
</dbReference>
<dbReference type="CDD" id="cd04738">
    <property type="entry name" value="DHOD_2_like"/>
    <property type="match status" value="1"/>
</dbReference>
<dbReference type="PANTHER" id="PTHR48109:SF4">
    <property type="entry name" value="DIHYDROOROTATE DEHYDROGENASE (QUINONE), MITOCHONDRIAL"/>
    <property type="match status" value="1"/>
</dbReference>
<evidence type="ECO:0000256" key="5">
    <source>
        <dbReference type="ARBA" id="ARBA00012791"/>
    </source>
</evidence>
<dbReference type="InterPro" id="IPR005719">
    <property type="entry name" value="Dihydroorotate_DH_2"/>
</dbReference>
<evidence type="ECO:0000256" key="2">
    <source>
        <dbReference type="ARBA" id="ARBA00004370"/>
    </source>
</evidence>
<evidence type="ECO:0000256" key="6">
    <source>
        <dbReference type="ARBA" id="ARBA00022630"/>
    </source>
</evidence>
<dbReference type="AlphaFoldDB" id="A0A3B0RR39"/>
<dbReference type="PROSITE" id="PS00912">
    <property type="entry name" value="DHODEHASE_2"/>
    <property type="match status" value="1"/>
</dbReference>
<dbReference type="InterPro" id="IPR001295">
    <property type="entry name" value="Dihydroorotate_DH_CS"/>
</dbReference>
<comment type="subcellular location">
    <subcellularLocation>
        <location evidence="2">Membrane</location>
    </subcellularLocation>
</comment>
<keyword evidence="9" id="KW-0472">Membrane</keyword>
<gene>
    <name evidence="12" type="ORF">MNBD_ALPHA06-2057</name>
</gene>
<evidence type="ECO:0000256" key="4">
    <source>
        <dbReference type="ARBA" id="ARBA00005359"/>
    </source>
</evidence>
<reference evidence="12" key="1">
    <citation type="submission" date="2018-06" db="EMBL/GenBank/DDBJ databases">
        <authorList>
            <person name="Zhirakovskaya E."/>
        </authorList>
    </citation>
    <scope>NUCLEOTIDE SEQUENCE</scope>
</reference>
<evidence type="ECO:0000313" key="12">
    <source>
        <dbReference type="EMBL" id="VAV90976.1"/>
    </source>
</evidence>
<dbReference type="GO" id="GO:0016020">
    <property type="term" value="C:membrane"/>
    <property type="evidence" value="ECO:0007669"/>
    <property type="project" value="UniProtKB-SubCell"/>
</dbReference>
<evidence type="ECO:0000256" key="3">
    <source>
        <dbReference type="ARBA" id="ARBA00005161"/>
    </source>
</evidence>
<keyword evidence="7" id="KW-0288">FMN</keyword>
<evidence type="ECO:0000259" key="11">
    <source>
        <dbReference type="Pfam" id="PF01180"/>
    </source>
</evidence>
<dbReference type="Gene3D" id="3.20.20.70">
    <property type="entry name" value="Aldolase class I"/>
    <property type="match status" value="1"/>
</dbReference>
<keyword evidence="8 12" id="KW-0560">Oxidoreductase</keyword>
<dbReference type="UniPathway" id="UPA00070">
    <property type="reaction ID" value="UER00946"/>
</dbReference>
<feature type="domain" description="Dihydroorotate dehydrogenase catalytic" evidence="11">
    <location>
        <begin position="44"/>
        <end position="339"/>
    </location>
</feature>
<comment type="similarity">
    <text evidence="4">Belongs to the dihydroorotate dehydrogenase family. Type 2 subfamily.</text>
</comment>
<dbReference type="PANTHER" id="PTHR48109">
    <property type="entry name" value="DIHYDROOROTATE DEHYDROGENASE (QUINONE), MITOCHONDRIAL-RELATED"/>
    <property type="match status" value="1"/>
</dbReference>
<evidence type="ECO:0000256" key="7">
    <source>
        <dbReference type="ARBA" id="ARBA00022643"/>
    </source>
</evidence>
<accession>A0A3B0RR39</accession>
<dbReference type="EC" id="1.3.5.2" evidence="5"/>